<keyword evidence="1" id="KW-0472">Membrane</keyword>
<comment type="caution">
    <text evidence="2">The sequence shown here is derived from an EMBL/GenBank/DDBJ whole genome shotgun (WGS) entry which is preliminary data.</text>
</comment>
<accession>A0A813M7N4</accession>
<dbReference type="GO" id="GO:0005765">
    <property type="term" value="C:lysosomal membrane"/>
    <property type="evidence" value="ECO:0007669"/>
    <property type="project" value="InterPro"/>
</dbReference>
<keyword evidence="1" id="KW-1133">Transmembrane helix</keyword>
<keyword evidence="1" id="KW-0812">Transmembrane</keyword>
<sequence length="114" mass="13647">MVTLYHIMIVNQWYVFVNGFRNATDSIWSELYFIFWYLFVTNIGLNICLALSGDIHDAKKKRADQHEELIVSNMYDIYRSDIKEPTSTEIIQRLHQHPYINFREISSERRIIST</sequence>
<dbReference type="GO" id="GO:0097682">
    <property type="term" value="F:intracellularly phosphatidylinositol-3,5-bisphosphate-gated monatomic cation channel activity"/>
    <property type="evidence" value="ECO:0007669"/>
    <property type="project" value="TreeGrafter"/>
</dbReference>
<evidence type="ECO:0000313" key="3">
    <source>
        <dbReference type="Proteomes" id="UP000663860"/>
    </source>
</evidence>
<dbReference type="EMBL" id="CAJNOE010000007">
    <property type="protein sequence ID" value="CAF0718567.1"/>
    <property type="molecule type" value="Genomic_DNA"/>
</dbReference>
<dbReference type="Proteomes" id="UP000663860">
    <property type="component" value="Unassembled WGS sequence"/>
</dbReference>
<gene>
    <name evidence="2" type="ORF">IZO911_LOCUS1625</name>
</gene>
<dbReference type="GO" id="GO:0075509">
    <property type="term" value="P:endocytosis involved in viral entry into host cell"/>
    <property type="evidence" value="ECO:0007669"/>
    <property type="project" value="TreeGrafter"/>
</dbReference>
<evidence type="ECO:0000256" key="1">
    <source>
        <dbReference type="SAM" id="Phobius"/>
    </source>
</evidence>
<dbReference type="InterPro" id="IPR028798">
    <property type="entry name" value="TPC2"/>
</dbReference>
<reference evidence="2" key="1">
    <citation type="submission" date="2021-02" db="EMBL/GenBank/DDBJ databases">
        <authorList>
            <person name="Nowell W R."/>
        </authorList>
    </citation>
    <scope>NUCLEOTIDE SEQUENCE</scope>
</reference>
<dbReference type="AlphaFoldDB" id="A0A813M7N4"/>
<dbReference type="GO" id="GO:0015280">
    <property type="term" value="F:ligand-gated sodium channel activity"/>
    <property type="evidence" value="ECO:0007669"/>
    <property type="project" value="TreeGrafter"/>
</dbReference>
<dbReference type="GO" id="GO:0022832">
    <property type="term" value="F:voltage-gated channel activity"/>
    <property type="evidence" value="ECO:0007669"/>
    <property type="project" value="InterPro"/>
</dbReference>
<name>A0A813M7N4_9BILA</name>
<dbReference type="Gene3D" id="1.10.287.70">
    <property type="match status" value="1"/>
</dbReference>
<protein>
    <submittedName>
        <fullName evidence="2">Uncharacterized protein</fullName>
    </submittedName>
</protein>
<feature type="transmembrane region" description="Helical" evidence="1">
    <location>
        <begin position="31"/>
        <end position="52"/>
    </location>
</feature>
<evidence type="ECO:0000313" key="2">
    <source>
        <dbReference type="EMBL" id="CAF0718567.1"/>
    </source>
</evidence>
<proteinExistence type="predicted"/>
<dbReference type="GO" id="GO:0019722">
    <property type="term" value="P:calcium-mediated signaling"/>
    <property type="evidence" value="ECO:0007669"/>
    <property type="project" value="TreeGrafter"/>
</dbReference>
<dbReference type="PANTHER" id="PTHR46768">
    <property type="entry name" value="TWO PORE CALCIUM CHANNEL PROTEIN 2"/>
    <property type="match status" value="1"/>
</dbReference>
<organism evidence="2 3">
    <name type="scientific">Adineta steineri</name>
    <dbReference type="NCBI Taxonomy" id="433720"/>
    <lineage>
        <taxon>Eukaryota</taxon>
        <taxon>Metazoa</taxon>
        <taxon>Spiralia</taxon>
        <taxon>Gnathifera</taxon>
        <taxon>Rotifera</taxon>
        <taxon>Eurotatoria</taxon>
        <taxon>Bdelloidea</taxon>
        <taxon>Adinetida</taxon>
        <taxon>Adinetidae</taxon>
        <taxon>Adineta</taxon>
    </lineage>
</organism>
<dbReference type="PANTHER" id="PTHR46768:SF1">
    <property type="entry name" value="TWO PORE CHANNEL PROTEIN 2"/>
    <property type="match status" value="1"/>
</dbReference>